<dbReference type="Pfam" id="PF01397">
    <property type="entry name" value="Terpene_synth"/>
    <property type="match status" value="1"/>
</dbReference>
<dbReference type="InterPro" id="IPR008930">
    <property type="entry name" value="Terpenoid_cyclase/PrenylTrfase"/>
</dbReference>
<dbReference type="GO" id="GO:0010333">
    <property type="term" value="F:terpene synthase activity"/>
    <property type="evidence" value="ECO:0007669"/>
    <property type="project" value="InterPro"/>
</dbReference>
<dbReference type="InterPro" id="IPR001906">
    <property type="entry name" value="Terpene_synth_N"/>
</dbReference>
<dbReference type="EMBL" id="JBANQN010000007">
    <property type="protein sequence ID" value="KAK6784942.1"/>
    <property type="molecule type" value="Genomic_DNA"/>
</dbReference>
<dbReference type="PANTHER" id="PTHR31225">
    <property type="entry name" value="OS04G0344100 PROTEIN-RELATED"/>
    <property type="match status" value="1"/>
</dbReference>
<comment type="caution">
    <text evidence="2">The sequence shown here is derived from an EMBL/GenBank/DDBJ whole genome shotgun (WGS) entry which is preliminary data.</text>
</comment>
<dbReference type="InterPro" id="IPR036965">
    <property type="entry name" value="Terpene_synth_N_sf"/>
</dbReference>
<reference evidence="2 3" key="1">
    <citation type="submission" date="2024-02" db="EMBL/GenBank/DDBJ databases">
        <title>de novo genome assembly of Solanum bulbocastanum strain 11H21.</title>
        <authorList>
            <person name="Hosaka A.J."/>
        </authorList>
    </citation>
    <scope>NUCLEOTIDE SEQUENCE [LARGE SCALE GENOMIC DNA]</scope>
    <source>
        <tissue evidence="2">Young leaves</tissue>
    </source>
</reference>
<dbReference type="PANTHER" id="PTHR31225:SF76">
    <property type="entry name" value="SESQUITERPENE SYNTHASE 15"/>
    <property type="match status" value="1"/>
</dbReference>
<dbReference type="SUPFAM" id="SSF48239">
    <property type="entry name" value="Terpenoid cyclases/Protein prenyltransferases"/>
    <property type="match status" value="1"/>
</dbReference>
<feature type="domain" description="Terpene synthase N-terminal" evidence="1">
    <location>
        <begin position="2"/>
        <end position="67"/>
    </location>
</feature>
<evidence type="ECO:0000313" key="3">
    <source>
        <dbReference type="Proteomes" id="UP001371456"/>
    </source>
</evidence>
<gene>
    <name evidence="2" type="ORF">RDI58_018397</name>
</gene>
<dbReference type="GO" id="GO:0016114">
    <property type="term" value="P:terpenoid biosynthetic process"/>
    <property type="evidence" value="ECO:0007669"/>
    <property type="project" value="InterPro"/>
</dbReference>
<name>A0AAN8TH82_SOLBU</name>
<accession>A0AAN8TH82</accession>
<organism evidence="2 3">
    <name type="scientific">Solanum bulbocastanum</name>
    <name type="common">Wild potato</name>
    <dbReference type="NCBI Taxonomy" id="147425"/>
    <lineage>
        <taxon>Eukaryota</taxon>
        <taxon>Viridiplantae</taxon>
        <taxon>Streptophyta</taxon>
        <taxon>Embryophyta</taxon>
        <taxon>Tracheophyta</taxon>
        <taxon>Spermatophyta</taxon>
        <taxon>Magnoliopsida</taxon>
        <taxon>eudicotyledons</taxon>
        <taxon>Gunneridae</taxon>
        <taxon>Pentapetalae</taxon>
        <taxon>asterids</taxon>
        <taxon>lamiids</taxon>
        <taxon>Solanales</taxon>
        <taxon>Solanaceae</taxon>
        <taxon>Solanoideae</taxon>
        <taxon>Solaneae</taxon>
        <taxon>Solanum</taxon>
    </lineage>
</organism>
<evidence type="ECO:0000259" key="1">
    <source>
        <dbReference type="Pfam" id="PF01397"/>
    </source>
</evidence>
<proteinExistence type="predicted"/>
<dbReference type="Proteomes" id="UP001371456">
    <property type="component" value="Unassembled WGS sequence"/>
</dbReference>
<dbReference type="AlphaFoldDB" id="A0AAN8TH82"/>
<protein>
    <recommendedName>
        <fullName evidence="1">Terpene synthase N-terminal domain-containing protein</fullName>
    </recommendedName>
</protein>
<dbReference type="Gene3D" id="1.50.10.130">
    <property type="entry name" value="Terpene synthase, N-terminal domain"/>
    <property type="match status" value="1"/>
</dbReference>
<dbReference type="InterPro" id="IPR050148">
    <property type="entry name" value="Terpene_synthase-like"/>
</dbReference>
<keyword evidence="3" id="KW-1185">Reference proteome</keyword>
<evidence type="ECO:0000313" key="2">
    <source>
        <dbReference type="EMBL" id="KAK6784942.1"/>
    </source>
</evidence>
<sequence>MFIDDQGNYNKALVNDMQGLLILYEAGQFRVLDEEILDEAVNFTTTHLKLMLPKLSNSLSIQVNNALKYPINKTIARNTYRFIKKINHVIKCYLILPNWTSIHCRRCIKGSYVISQGGTSTLQKS</sequence>